<feature type="domain" description="Fibronectin type-III" evidence="16">
    <location>
        <begin position="904"/>
        <end position="991"/>
    </location>
</feature>
<evidence type="ECO:0000256" key="2">
    <source>
        <dbReference type="ARBA" id="ARBA00013064"/>
    </source>
</evidence>
<dbReference type="GO" id="GO:0043235">
    <property type="term" value="C:receptor complex"/>
    <property type="evidence" value="ECO:0007669"/>
    <property type="project" value="TreeGrafter"/>
</dbReference>
<evidence type="ECO:0000256" key="4">
    <source>
        <dbReference type="ARBA" id="ARBA00022729"/>
    </source>
</evidence>
<evidence type="ECO:0000259" key="16">
    <source>
        <dbReference type="PROSITE" id="PS50853"/>
    </source>
</evidence>
<keyword evidence="7" id="KW-0904">Protein phosphatase</keyword>
<evidence type="ECO:0000256" key="10">
    <source>
        <dbReference type="ARBA" id="ARBA00023180"/>
    </source>
</evidence>
<dbReference type="GO" id="GO:0032502">
    <property type="term" value="P:developmental process"/>
    <property type="evidence" value="ECO:0007669"/>
    <property type="project" value="UniProtKB-ARBA"/>
</dbReference>
<evidence type="ECO:0000313" key="17">
    <source>
        <dbReference type="Ensembl" id="ENSFHEP00000009876.1"/>
    </source>
</evidence>
<dbReference type="InterPro" id="IPR036116">
    <property type="entry name" value="FN3_sf"/>
</dbReference>
<dbReference type="SMART" id="SM00060">
    <property type="entry name" value="FN3"/>
    <property type="match status" value="13"/>
</dbReference>
<feature type="domain" description="Fibronectin type-III" evidence="16">
    <location>
        <begin position="378"/>
        <end position="466"/>
    </location>
</feature>
<dbReference type="FunFam" id="3.90.190.10:FF:000009">
    <property type="entry name" value="Receptor-type tyrosine-protein phosphatase beta"/>
    <property type="match status" value="1"/>
</dbReference>
<evidence type="ECO:0000256" key="12">
    <source>
        <dbReference type="ARBA" id="ARBA00051722"/>
    </source>
</evidence>
<feature type="domain" description="Tyrosine-protein phosphatase" evidence="14">
    <location>
        <begin position="1393"/>
        <end position="1650"/>
    </location>
</feature>
<dbReference type="InterPro" id="IPR016130">
    <property type="entry name" value="Tyr_Pase_AS"/>
</dbReference>
<evidence type="ECO:0000313" key="18">
    <source>
        <dbReference type="Proteomes" id="UP000265000"/>
    </source>
</evidence>
<evidence type="ECO:0000259" key="14">
    <source>
        <dbReference type="PROSITE" id="PS50055"/>
    </source>
</evidence>
<evidence type="ECO:0000256" key="9">
    <source>
        <dbReference type="ARBA" id="ARBA00023136"/>
    </source>
</evidence>
<protein>
    <recommendedName>
        <fullName evidence="2">protein-tyrosine-phosphatase</fullName>
        <ecNumber evidence="2">3.1.3.48</ecNumber>
    </recommendedName>
</protein>
<evidence type="ECO:0000256" key="5">
    <source>
        <dbReference type="ARBA" id="ARBA00022737"/>
    </source>
</evidence>
<organism evidence="17 18">
    <name type="scientific">Fundulus heteroclitus</name>
    <name type="common">Killifish</name>
    <name type="synonym">Mummichog</name>
    <dbReference type="NCBI Taxonomy" id="8078"/>
    <lineage>
        <taxon>Eukaryota</taxon>
        <taxon>Metazoa</taxon>
        <taxon>Chordata</taxon>
        <taxon>Craniata</taxon>
        <taxon>Vertebrata</taxon>
        <taxon>Euteleostomi</taxon>
        <taxon>Actinopterygii</taxon>
        <taxon>Neopterygii</taxon>
        <taxon>Teleostei</taxon>
        <taxon>Neoteleostei</taxon>
        <taxon>Acanthomorphata</taxon>
        <taxon>Ovalentaria</taxon>
        <taxon>Atherinomorphae</taxon>
        <taxon>Cyprinodontiformes</taxon>
        <taxon>Fundulidae</taxon>
        <taxon>Fundulus</taxon>
    </lineage>
</organism>
<sequence length="1681" mass="187378">MMLYTHKNKKTKNIFLLTSLCFTEPGNVENVTVFDITTSSVTVRWNKIDVSLYRVVWTDGTTPETENVTENFKNITDLTPGVRYTIIVTAVEGNKEGKPGNTTFYTRPVKPVKLVVVSRSTNNLSISWTLPDGRVDSYRVNISNKDINYSNITDTNNTPAKFSNLLPGRVYVITVTAVAGNFSNTSDQFSFATSPTPPGYLIISERTNSSLQLQWSTPTAMNNTPDISYCITYQTLGDCTTLTTALNSTLDGLQSGTQYSISIKTVGPDKLNSTTVTNSTYTLPNPVQDAAASPTSTTSIRVTWSKPSGFQENYRYLVQTYNGSGAIVHSNNISNTSYEVPNLEPGFKYSINITTFVEPDPKSSSIPVQVFSYTKPKAVTNLNVSFVNTTSIQLMWTRQTDYKNSYYYLVKAFLNNALVHNNTTTEETYTVTGLLPGTPYTFTVFTVQEGVPSTPESIEEYTIPAAVSNILAIGTTNSLNVTWTKASGMVSSYSIYLYRGTELVKNQIDLSNDTTGVVFTDLKPGVLYRVEVVTRSGTELSKSEVFNATYPNPPGSIMVDLQTLNSINFTWARPADMDHNQYNFSVSSSNGSYSTQNNWFLLQRLQPGSSYEISVVTVGVWGYKSTPEMTRNFTKPDSVVDLMGTEITTSSVTLNWNQPNSQPHYSYEVRVESVVPNLSGSGNITSTGKKTIKINDLESGSNYTFTVTTRTEDHTPADSVTIFLFTRPYNITDLKASTLSTTSVYLNWTKPYQYKSHFRYLVEATGCGNKTNVSSAQNVTFSDLTPGTNCTFCVTVITLDDTKGREVCTTQYTKPEVAQPVMSSLRSNNSILVTWTKPAGNVEKYTLELYGSGLHRQQHLNFNTSQFLHVNLSAAALYSAVLKSCSGPFCEPSTMVTNATYPNPPGPIEILQKTTSSIELRWGEAPLMSNASSYQYNLTYSLSQEDEKVPSLTTNHTLLALLSGTSYNISVKTVGPMGFESESVYKYMVTTRPHSVHFTTISTEEDNINVHWSNPHEYKTTYRFFLTWQSSDRNITENITISETSHDISELTPGTEYNISVTTETSDGTQSAPNTTSICTNAGRVDSLKCEGPNSGDPKLNLTWDKPEGKFSDFQFNVSNSSQSITEKGSCCEHIISNLAYHSEYNVFVETQSCGKPSTSETVKCHTGVGQPPIPSKIKLTTTKDHNSFEVFIASDLINNSKGPVTHVGILVTSDDEAGNSNLEQYLLKTYDDWRLKSAQAYLATVENYTLNTRSNTDSIVLKVGSESKWKGYTNGLLDPSGTYKYALVVFTNLVMDLNNHLNITTSVFSITDYSDVITLKQNPDIIPIAIGVTLGIFGVLFVILIGFIIYWRRLSRKEAPDIQIQSLGSVAVRVEDFEAYYKKQKADSSCGFAEEFEDLKPVGTAQAKVHALALENKPKNRYNNVLPYDSSRVKLSVVHGSPNEDYINANYMPGYLSRKEYIAAQGPLPATVNDFWRMVWEKNVHTLVMLTRCNEQGRVKCEQYWGPGTKYYENIIVTITSEIPLEDWTIRDFDIKNVKTTEVRSIRHFHFTAWPDHGVPETTELLISFRHLVREHMNQYSRNSPTIVHCSAGVGRTGTFIAIDRLIFQIERENIVDVYGIVHDLRMHRPLMVQTEDQYVFLNQCALDIIRARTGNNVDLIYQNTAAISIYENVKPKTGY</sequence>
<reference evidence="17" key="1">
    <citation type="submission" date="2025-08" db="UniProtKB">
        <authorList>
            <consortium name="Ensembl"/>
        </authorList>
    </citation>
    <scope>IDENTIFICATION</scope>
</reference>
<dbReference type="SMART" id="SM00404">
    <property type="entry name" value="PTPc_motif"/>
    <property type="match status" value="1"/>
</dbReference>
<dbReference type="PANTHER" id="PTHR46957:SF5">
    <property type="entry name" value="PROTEIN-TYROSINE-PHOSPHATASE"/>
    <property type="match status" value="1"/>
</dbReference>
<feature type="domain" description="Fibronectin type-III" evidence="16">
    <location>
        <begin position="730"/>
        <end position="816"/>
    </location>
</feature>
<feature type="domain" description="Fibronectin type-III" evidence="16">
    <location>
        <begin position="287"/>
        <end position="377"/>
    </location>
</feature>
<keyword evidence="8 13" id="KW-1133">Transmembrane helix</keyword>
<keyword evidence="3 13" id="KW-0812">Transmembrane</keyword>
<dbReference type="InterPro" id="IPR000387">
    <property type="entry name" value="Tyr_Pase_dom"/>
</dbReference>
<feature type="domain" description="Fibronectin type-III" evidence="16">
    <location>
        <begin position="638"/>
        <end position="729"/>
    </location>
</feature>
<keyword evidence="4" id="KW-0732">Signal</keyword>
<dbReference type="SMART" id="SM00194">
    <property type="entry name" value="PTPc"/>
    <property type="match status" value="1"/>
</dbReference>
<dbReference type="GeneTree" id="ENSGT00940000156870"/>
<comment type="similarity">
    <text evidence="11">Belongs to the protein-tyrosine phosphatase family. Receptor class 3 subfamily.</text>
</comment>
<dbReference type="FunFam" id="2.60.40.10:FF:000369">
    <property type="entry name" value="Protein tyrosine phosphatase, receptor type B"/>
    <property type="match status" value="1"/>
</dbReference>
<evidence type="ECO:0000256" key="11">
    <source>
        <dbReference type="ARBA" id="ARBA00025789"/>
    </source>
</evidence>
<dbReference type="InterPro" id="IPR003595">
    <property type="entry name" value="Tyr_Pase_cat"/>
</dbReference>
<evidence type="ECO:0000256" key="8">
    <source>
        <dbReference type="ARBA" id="ARBA00022989"/>
    </source>
</evidence>
<keyword evidence="10" id="KW-0325">Glycoprotein</keyword>
<dbReference type="GO" id="GO:0016020">
    <property type="term" value="C:membrane"/>
    <property type="evidence" value="ECO:0007669"/>
    <property type="project" value="UniProtKB-SubCell"/>
</dbReference>
<feature type="domain" description="Tyrosine specific protein phosphatases" evidence="15">
    <location>
        <begin position="1568"/>
        <end position="1641"/>
    </location>
</feature>
<keyword evidence="5" id="KW-0677">Repeat</keyword>
<dbReference type="EC" id="3.1.3.48" evidence="2"/>
<dbReference type="PROSITE" id="PS50056">
    <property type="entry name" value="TYR_PHOSPHATASE_2"/>
    <property type="match status" value="1"/>
</dbReference>
<dbReference type="Gene3D" id="2.60.40.10">
    <property type="entry name" value="Immunoglobulins"/>
    <property type="match status" value="11"/>
</dbReference>
<feature type="transmembrane region" description="Helical" evidence="13">
    <location>
        <begin position="1326"/>
        <end position="1352"/>
    </location>
</feature>
<feature type="domain" description="Fibronectin type-III" evidence="16">
    <location>
        <begin position="27"/>
        <end position="109"/>
    </location>
</feature>
<dbReference type="PROSITE" id="PS50853">
    <property type="entry name" value="FN3"/>
    <property type="match status" value="11"/>
</dbReference>
<evidence type="ECO:0000256" key="3">
    <source>
        <dbReference type="ARBA" id="ARBA00022692"/>
    </source>
</evidence>
<feature type="domain" description="Fibronectin type-III" evidence="16">
    <location>
        <begin position="992"/>
        <end position="1085"/>
    </location>
</feature>
<evidence type="ECO:0000259" key="15">
    <source>
        <dbReference type="PROSITE" id="PS50056"/>
    </source>
</evidence>
<dbReference type="InterPro" id="IPR013783">
    <property type="entry name" value="Ig-like_fold"/>
</dbReference>
<dbReference type="InterPro" id="IPR029021">
    <property type="entry name" value="Prot-tyrosine_phosphatase-like"/>
</dbReference>
<evidence type="ECO:0000256" key="1">
    <source>
        <dbReference type="ARBA" id="ARBA00004479"/>
    </source>
</evidence>
<keyword evidence="18" id="KW-1185">Reference proteome</keyword>
<dbReference type="PROSITE" id="PS00383">
    <property type="entry name" value="TYR_PHOSPHATASE_1"/>
    <property type="match status" value="1"/>
</dbReference>
<dbReference type="InterPro" id="IPR000242">
    <property type="entry name" value="PTP_cat"/>
</dbReference>
<dbReference type="Pfam" id="PF00041">
    <property type="entry name" value="fn3"/>
    <property type="match status" value="10"/>
</dbReference>
<dbReference type="InterPro" id="IPR041201">
    <property type="entry name" value="PTPRJ_TM"/>
</dbReference>
<comment type="subcellular location">
    <subcellularLocation>
        <location evidence="1">Membrane</location>
        <topology evidence="1">Single-pass type I membrane protein</topology>
    </subcellularLocation>
</comment>
<dbReference type="PANTHER" id="PTHR46957">
    <property type="entry name" value="CYTOKINE RECEPTOR"/>
    <property type="match status" value="1"/>
</dbReference>
<evidence type="ECO:0000256" key="13">
    <source>
        <dbReference type="SAM" id="Phobius"/>
    </source>
</evidence>
<dbReference type="PROSITE" id="PS50055">
    <property type="entry name" value="TYR_PHOSPHATASE_PTP"/>
    <property type="match status" value="1"/>
</dbReference>
<feature type="domain" description="Fibronectin type-III" evidence="16">
    <location>
        <begin position="110"/>
        <end position="196"/>
    </location>
</feature>
<evidence type="ECO:0000256" key="6">
    <source>
        <dbReference type="ARBA" id="ARBA00022801"/>
    </source>
</evidence>
<dbReference type="STRING" id="8078.ENSFHEP00000009876"/>
<dbReference type="Proteomes" id="UP000265000">
    <property type="component" value="Unplaced"/>
</dbReference>
<reference evidence="17" key="2">
    <citation type="submission" date="2025-09" db="UniProtKB">
        <authorList>
            <consortium name="Ensembl"/>
        </authorList>
    </citation>
    <scope>IDENTIFICATION</scope>
</reference>
<dbReference type="InterPro" id="IPR050713">
    <property type="entry name" value="RTP_Phos/Ushers"/>
</dbReference>
<dbReference type="CDD" id="cd00063">
    <property type="entry name" value="FN3"/>
    <property type="match status" value="10"/>
</dbReference>
<keyword evidence="9 13" id="KW-0472">Membrane</keyword>
<proteinExistence type="inferred from homology"/>
<dbReference type="Ensembl" id="ENSFHET00000016441.1">
    <property type="protein sequence ID" value="ENSFHEP00000009876.1"/>
    <property type="gene ID" value="ENSFHEG00000011144.1"/>
</dbReference>
<dbReference type="Gene3D" id="3.90.190.10">
    <property type="entry name" value="Protein tyrosine phosphatase superfamily"/>
    <property type="match status" value="1"/>
</dbReference>
<accession>A0A3Q2PB63</accession>
<dbReference type="Pfam" id="PF18861">
    <property type="entry name" value="PTP_tm"/>
    <property type="match status" value="1"/>
</dbReference>
<evidence type="ECO:0000256" key="7">
    <source>
        <dbReference type="ARBA" id="ARBA00022912"/>
    </source>
</evidence>
<dbReference type="InterPro" id="IPR003961">
    <property type="entry name" value="FN3_dom"/>
</dbReference>
<dbReference type="SUPFAM" id="SSF49265">
    <property type="entry name" value="Fibronectin type III"/>
    <property type="match status" value="7"/>
</dbReference>
<dbReference type="GO" id="GO:0004725">
    <property type="term" value="F:protein tyrosine phosphatase activity"/>
    <property type="evidence" value="ECO:0007669"/>
    <property type="project" value="UniProtKB-EC"/>
</dbReference>
<dbReference type="SUPFAM" id="SSF52799">
    <property type="entry name" value="(Phosphotyrosine protein) phosphatases II"/>
    <property type="match status" value="1"/>
</dbReference>
<feature type="domain" description="Fibronectin type-III" evidence="16">
    <location>
        <begin position="553"/>
        <end position="637"/>
    </location>
</feature>
<comment type="catalytic activity">
    <reaction evidence="12">
        <text>O-phospho-L-tyrosyl-[protein] + H2O = L-tyrosyl-[protein] + phosphate</text>
        <dbReference type="Rhea" id="RHEA:10684"/>
        <dbReference type="Rhea" id="RHEA-COMP:10136"/>
        <dbReference type="Rhea" id="RHEA-COMP:20101"/>
        <dbReference type="ChEBI" id="CHEBI:15377"/>
        <dbReference type="ChEBI" id="CHEBI:43474"/>
        <dbReference type="ChEBI" id="CHEBI:46858"/>
        <dbReference type="ChEBI" id="CHEBI:61978"/>
        <dbReference type="EC" id="3.1.3.48"/>
    </reaction>
</comment>
<dbReference type="PRINTS" id="PR00700">
    <property type="entry name" value="PRTYPHPHTASE"/>
</dbReference>
<feature type="domain" description="Fibronectin type-III" evidence="16">
    <location>
        <begin position="817"/>
        <end position="903"/>
    </location>
</feature>
<dbReference type="Pfam" id="PF00102">
    <property type="entry name" value="Y_phosphatase"/>
    <property type="match status" value="1"/>
</dbReference>
<keyword evidence="6" id="KW-0378">Hydrolase</keyword>
<name>A0A3Q2PB63_FUNHE</name>
<feature type="domain" description="Fibronectin type-III" evidence="16">
    <location>
        <begin position="197"/>
        <end position="286"/>
    </location>
</feature>